<keyword evidence="1" id="KW-1003">Cell membrane</keyword>
<name>A0AAX1UQA9_CERSP</name>
<organism evidence="8 9">
    <name type="scientific">Cereibacter sphaeroides</name>
    <name type="common">Rhodobacter sphaeroides</name>
    <dbReference type="NCBI Taxonomy" id="1063"/>
    <lineage>
        <taxon>Bacteria</taxon>
        <taxon>Pseudomonadati</taxon>
        <taxon>Pseudomonadota</taxon>
        <taxon>Alphaproteobacteria</taxon>
        <taxon>Rhodobacterales</taxon>
        <taxon>Paracoccaceae</taxon>
        <taxon>Cereibacter</taxon>
    </lineage>
</organism>
<keyword evidence="4 6" id="KW-0472">Membrane</keyword>
<evidence type="ECO:0000256" key="4">
    <source>
        <dbReference type="ARBA" id="ARBA00023136"/>
    </source>
</evidence>
<keyword evidence="3 6" id="KW-1133">Transmembrane helix</keyword>
<feature type="transmembrane region" description="Helical" evidence="6">
    <location>
        <begin position="52"/>
        <end position="72"/>
    </location>
</feature>
<evidence type="ECO:0000256" key="6">
    <source>
        <dbReference type="SAM" id="Phobius"/>
    </source>
</evidence>
<dbReference type="GO" id="GO:0005886">
    <property type="term" value="C:plasma membrane"/>
    <property type="evidence" value="ECO:0007669"/>
    <property type="project" value="InterPro"/>
</dbReference>
<dbReference type="Pfam" id="PF06305">
    <property type="entry name" value="LapA_dom"/>
    <property type="match status" value="1"/>
</dbReference>
<protein>
    <submittedName>
        <fullName evidence="8">LapA family protein</fullName>
    </submittedName>
</protein>
<evidence type="ECO:0000259" key="7">
    <source>
        <dbReference type="Pfam" id="PF06305"/>
    </source>
</evidence>
<evidence type="ECO:0000256" key="2">
    <source>
        <dbReference type="ARBA" id="ARBA00022692"/>
    </source>
</evidence>
<dbReference type="RefSeq" id="WP_002724536.1">
    <property type="nucleotide sequence ID" value="NZ_CM125965.1"/>
</dbReference>
<comment type="caution">
    <text evidence="8">The sequence shown here is derived from an EMBL/GenBank/DDBJ whole genome shotgun (WGS) entry which is preliminary data.</text>
</comment>
<evidence type="ECO:0000256" key="1">
    <source>
        <dbReference type="ARBA" id="ARBA00022475"/>
    </source>
</evidence>
<gene>
    <name evidence="8" type="ORF">D1114_04790</name>
</gene>
<proteinExistence type="predicted"/>
<sequence length="126" mass="14141">MIRWLRILFLVVLAVVLLTVALAHRDPVTVRLMPDNLATFVGTGWSAWSMQLPLYAVIFGGIVAGLLIGFFWEWMREHKHRAEVRRKSQEVKTLQREVSTLRSKVETGTAVGAPKNDVLTALSKSA</sequence>
<evidence type="ECO:0000313" key="9">
    <source>
        <dbReference type="Proteomes" id="UP000266305"/>
    </source>
</evidence>
<dbReference type="AlphaFoldDB" id="A0AAX1UQA9"/>
<dbReference type="EMBL" id="QWGP01000003">
    <property type="protein sequence ID" value="RHZ97639.1"/>
    <property type="molecule type" value="Genomic_DNA"/>
</dbReference>
<dbReference type="GeneID" id="67449066"/>
<feature type="domain" description="Lipopolysaccharide assembly protein A" evidence="7">
    <location>
        <begin position="47"/>
        <end position="98"/>
    </location>
</feature>
<feature type="coiled-coil region" evidence="5">
    <location>
        <begin position="77"/>
        <end position="104"/>
    </location>
</feature>
<evidence type="ECO:0000313" key="8">
    <source>
        <dbReference type="EMBL" id="RHZ97639.1"/>
    </source>
</evidence>
<evidence type="ECO:0000256" key="5">
    <source>
        <dbReference type="SAM" id="Coils"/>
    </source>
</evidence>
<accession>A0AAX1UQA9</accession>
<evidence type="ECO:0000256" key="3">
    <source>
        <dbReference type="ARBA" id="ARBA00022989"/>
    </source>
</evidence>
<dbReference type="InterPro" id="IPR010445">
    <property type="entry name" value="LapA_dom"/>
</dbReference>
<reference evidence="8 9" key="1">
    <citation type="submission" date="2018-08" db="EMBL/GenBank/DDBJ databases">
        <title>Draft genome sequence of Rhodobacter sphaeroides FY.</title>
        <authorList>
            <person name="Rayyan A."/>
            <person name="Meyer T.E."/>
            <person name="Kyndt J.A."/>
        </authorList>
    </citation>
    <scope>NUCLEOTIDE SEQUENCE [LARGE SCALE GENOMIC DNA]</scope>
    <source>
        <strain evidence="8 9">FY</strain>
    </source>
</reference>
<keyword evidence="2 6" id="KW-0812">Transmembrane</keyword>
<keyword evidence="5" id="KW-0175">Coiled coil</keyword>
<dbReference type="Proteomes" id="UP000266305">
    <property type="component" value="Unassembled WGS sequence"/>
</dbReference>